<evidence type="ECO:0000313" key="3">
    <source>
        <dbReference type="Proteomes" id="UP001443914"/>
    </source>
</evidence>
<accession>A0AAW1HQ62</accession>
<dbReference type="InterPro" id="IPR056894">
    <property type="entry name" value="AtTam38"/>
</dbReference>
<feature type="transmembrane region" description="Helical" evidence="1">
    <location>
        <begin position="108"/>
        <end position="125"/>
    </location>
</feature>
<dbReference type="Pfam" id="PF25114">
    <property type="entry name" value="AtTam38"/>
    <property type="match status" value="1"/>
</dbReference>
<dbReference type="AlphaFoldDB" id="A0AAW1HQ62"/>
<organism evidence="2 3">
    <name type="scientific">Saponaria officinalis</name>
    <name type="common">Common soapwort</name>
    <name type="synonym">Lychnis saponaria</name>
    <dbReference type="NCBI Taxonomy" id="3572"/>
    <lineage>
        <taxon>Eukaryota</taxon>
        <taxon>Viridiplantae</taxon>
        <taxon>Streptophyta</taxon>
        <taxon>Embryophyta</taxon>
        <taxon>Tracheophyta</taxon>
        <taxon>Spermatophyta</taxon>
        <taxon>Magnoliopsida</taxon>
        <taxon>eudicotyledons</taxon>
        <taxon>Gunneridae</taxon>
        <taxon>Pentapetalae</taxon>
        <taxon>Caryophyllales</taxon>
        <taxon>Caryophyllaceae</taxon>
        <taxon>Caryophylleae</taxon>
        <taxon>Saponaria</taxon>
    </lineage>
</organism>
<reference evidence="2" key="1">
    <citation type="submission" date="2024-03" db="EMBL/GenBank/DDBJ databases">
        <title>WGS assembly of Saponaria officinalis var. Norfolk2.</title>
        <authorList>
            <person name="Jenkins J."/>
            <person name="Shu S."/>
            <person name="Grimwood J."/>
            <person name="Barry K."/>
            <person name="Goodstein D."/>
            <person name="Schmutz J."/>
            <person name="Leebens-Mack J."/>
            <person name="Osbourn A."/>
        </authorList>
    </citation>
    <scope>NUCLEOTIDE SEQUENCE [LARGE SCALE GENOMIC DNA]</scope>
    <source>
        <strain evidence="2">JIC</strain>
    </source>
</reference>
<feature type="transmembrane region" description="Helical" evidence="1">
    <location>
        <begin position="316"/>
        <end position="336"/>
    </location>
</feature>
<sequence length="346" mass="38464">MSMTISTIISPKIWRNYPHSPSIITTPTLVNSPTKTPFLNLHFHRSPPKLLTKSSFVFSGAKLEFIPKAKNGERTGSIGDERELEELRGESTMPDRFKYLTKEAPSSPILWPWFLALGFLIYAWRTVLWELSNWQKVVMAMFGFVGYLSKLALAIVFHFIGDQIMQTILYIEIAVNVIRDFCLSIVTSAPIPELTIIFILASTVLAIGEAASPNSVNSQPYALTVAALIGYGAVEGVIIEPFFWFFLFGIFAFSRLFKKRDYVSSALPVATVLASVGEPWVRALAVVLFTALAIHHHSKKLADAEADQVKPSSVKIPFPLLAIALAIGIRAAAYWAGYRHLTWMVA</sequence>
<proteinExistence type="predicted"/>
<gene>
    <name evidence="2" type="ORF">RND81_11G179900</name>
</gene>
<protein>
    <submittedName>
        <fullName evidence="2">Uncharacterized protein</fullName>
    </submittedName>
</protein>
<keyword evidence="1" id="KW-0812">Transmembrane</keyword>
<feature type="transmembrane region" description="Helical" evidence="1">
    <location>
        <begin position="137"/>
        <end position="160"/>
    </location>
</feature>
<dbReference type="Proteomes" id="UP001443914">
    <property type="component" value="Unassembled WGS sequence"/>
</dbReference>
<evidence type="ECO:0000313" key="2">
    <source>
        <dbReference type="EMBL" id="KAK9677974.1"/>
    </source>
</evidence>
<comment type="caution">
    <text evidence="2">The sequence shown here is derived from an EMBL/GenBank/DDBJ whole genome shotgun (WGS) entry which is preliminary data.</text>
</comment>
<keyword evidence="3" id="KW-1185">Reference proteome</keyword>
<keyword evidence="1" id="KW-0472">Membrane</keyword>
<feature type="transmembrane region" description="Helical" evidence="1">
    <location>
        <begin position="181"/>
        <end position="208"/>
    </location>
</feature>
<dbReference type="EMBL" id="JBDFQZ010000011">
    <property type="protein sequence ID" value="KAK9677974.1"/>
    <property type="molecule type" value="Genomic_DNA"/>
</dbReference>
<evidence type="ECO:0000256" key="1">
    <source>
        <dbReference type="SAM" id="Phobius"/>
    </source>
</evidence>
<feature type="transmembrane region" description="Helical" evidence="1">
    <location>
        <begin position="266"/>
        <end position="296"/>
    </location>
</feature>
<feature type="transmembrane region" description="Helical" evidence="1">
    <location>
        <begin position="228"/>
        <end position="254"/>
    </location>
</feature>
<keyword evidence="1" id="KW-1133">Transmembrane helix</keyword>
<name>A0AAW1HQ62_SAPOF</name>